<accession>A0A0K2TCG4</accession>
<name>A0A0K2TCG4_LEPSM</name>
<sequence length="22" mass="2566">MTLCTLSIIPLVWGWYDVVRSL</sequence>
<reference evidence="1" key="1">
    <citation type="submission" date="2014-05" db="EMBL/GenBank/DDBJ databases">
        <authorList>
            <person name="Chronopoulou M."/>
        </authorList>
    </citation>
    <scope>NUCLEOTIDE SEQUENCE</scope>
    <source>
        <tissue evidence="1">Whole organism</tissue>
    </source>
</reference>
<dbReference type="EMBL" id="HACA01006388">
    <property type="protein sequence ID" value="CDW23749.1"/>
    <property type="molecule type" value="Transcribed_RNA"/>
</dbReference>
<dbReference type="AlphaFoldDB" id="A0A0K2TCG4"/>
<evidence type="ECO:0000313" key="1">
    <source>
        <dbReference type="EMBL" id="CDW23749.1"/>
    </source>
</evidence>
<organism evidence="1">
    <name type="scientific">Lepeophtheirus salmonis</name>
    <name type="common">Salmon louse</name>
    <name type="synonym">Caligus salmonis</name>
    <dbReference type="NCBI Taxonomy" id="72036"/>
    <lineage>
        <taxon>Eukaryota</taxon>
        <taxon>Metazoa</taxon>
        <taxon>Ecdysozoa</taxon>
        <taxon>Arthropoda</taxon>
        <taxon>Crustacea</taxon>
        <taxon>Multicrustacea</taxon>
        <taxon>Hexanauplia</taxon>
        <taxon>Copepoda</taxon>
        <taxon>Siphonostomatoida</taxon>
        <taxon>Caligidae</taxon>
        <taxon>Lepeophtheirus</taxon>
    </lineage>
</organism>
<protein>
    <submittedName>
        <fullName evidence="1">Uncharacterized protein</fullName>
    </submittedName>
</protein>
<proteinExistence type="predicted"/>